<dbReference type="AlphaFoldDB" id="A0A8X6IC90"/>
<comment type="caution">
    <text evidence="2">The sequence shown here is derived from an EMBL/GenBank/DDBJ whole genome shotgun (WGS) entry which is preliminary data.</text>
</comment>
<dbReference type="PANTHER" id="PTHR21356:SF1">
    <property type="entry name" value="ARMADILLO REPEAT-CONTAINING PROTEIN 2"/>
    <property type="match status" value="1"/>
</dbReference>
<name>A0A8X6IC90_TRICU</name>
<evidence type="ECO:0000256" key="1">
    <source>
        <dbReference type="SAM" id="MobiDB-lite"/>
    </source>
</evidence>
<dbReference type="PANTHER" id="PTHR21356">
    <property type="entry name" value="ARMADILLO REPEAT CONTAINING 2"/>
    <property type="match status" value="1"/>
</dbReference>
<protein>
    <submittedName>
        <fullName evidence="2">Armadillo repeat-containing protein 2</fullName>
    </submittedName>
</protein>
<dbReference type="OrthoDB" id="10649315at2759"/>
<proteinExistence type="predicted"/>
<feature type="compositionally biased region" description="Polar residues" evidence="1">
    <location>
        <begin position="42"/>
        <end position="55"/>
    </location>
</feature>
<reference evidence="2" key="1">
    <citation type="submission" date="2020-07" db="EMBL/GenBank/DDBJ databases">
        <title>Multicomponent nature underlies the extraordinary mechanical properties of spider dragline silk.</title>
        <authorList>
            <person name="Kono N."/>
            <person name="Nakamura H."/>
            <person name="Mori M."/>
            <person name="Yoshida Y."/>
            <person name="Ohtoshi R."/>
            <person name="Malay A.D."/>
            <person name="Moran D.A.P."/>
            <person name="Tomita M."/>
            <person name="Numata K."/>
            <person name="Arakawa K."/>
        </authorList>
    </citation>
    <scope>NUCLEOTIDE SEQUENCE</scope>
</reference>
<dbReference type="EMBL" id="BMAO01017933">
    <property type="protein sequence ID" value="GFR19414.1"/>
    <property type="molecule type" value="Genomic_DNA"/>
</dbReference>
<feature type="region of interest" description="Disordered" evidence="1">
    <location>
        <begin position="38"/>
        <end position="70"/>
    </location>
</feature>
<sequence>MGETFQKNPYFPFYVHPMDQKRSVKIIKEVKAEIKKIESRRPSSPFTSRNLQSGLHSELKQSSRPSSCSSIKSLKYEPEEGFNLPCRRLSSILSQKIVNTDVKLEPIVVKAPLKKRKGSSSNVNALIEKSFTVFPPLPYEEKTSAYTIKNLSESLEKLDVYHVSEDSVQSINTNLIYDTSYPENETESSASDVLRSDSITLLSEDHIKDGKEEKDIHQLSVELTSLLPSLEKFIRLGNKKKEEEAVFIVKNIYALLERRNAFTLIFENRIPLLKLLFKLLDTNFPVLSLHIVKLLLEMRIREKNLCSVFRFISRLLKDQEIDLRKYQLIGKLTFCN</sequence>
<dbReference type="InterPro" id="IPR038905">
    <property type="entry name" value="ARMC2"/>
</dbReference>
<dbReference type="Proteomes" id="UP000887116">
    <property type="component" value="Unassembled WGS sequence"/>
</dbReference>
<evidence type="ECO:0000313" key="2">
    <source>
        <dbReference type="EMBL" id="GFR19414.1"/>
    </source>
</evidence>
<dbReference type="GO" id="GO:0044782">
    <property type="term" value="P:cilium organization"/>
    <property type="evidence" value="ECO:0007669"/>
    <property type="project" value="TreeGrafter"/>
</dbReference>
<keyword evidence="3" id="KW-1185">Reference proteome</keyword>
<evidence type="ECO:0000313" key="3">
    <source>
        <dbReference type="Proteomes" id="UP000887116"/>
    </source>
</evidence>
<organism evidence="2 3">
    <name type="scientific">Trichonephila clavata</name>
    <name type="common">Joro spider</name>
    <name type="synonym">Nephila clavata</name>
    <dbReference type="NCBI Taxonomy" id="2740835"/>
    <lineage>
        <taxon>Eukaryota</taxon>
        <taxon>Metazoa</taxon>
        <taxon>Ecdysozoa</taxon>
        <taxon>Arthropoda</taxon>
        <taxon>Chelicerata</taxon>
        <taxon>Arachnida</taxon>
        <taxon>Araneae</taxon>
        <taxon>Araneomorphae</taxon>
        <taxon>Entelegynae</taxon>
        <taxon>Araneoidea</taxon>
        <taxon>Nephilidae</taxon>
        <taxon>Trichonephila</taxon>
    </lineage>
</organism>
<accession>A0A8X6IC90</accession>
<gene>
    <name evidence="2" type="primary">NCL1_11678</name>
    <name evidence="2" type="ORF">TNCT_80951</name>
</gene>